<dbReference type="EMBL" id="CM023478">
    <property type="protein sequence ID" value="KAH7934016.1"/>
    <property type="molecule type" value="Genomic_DNA"/>
</dbReference>
<organism evidence="1 2">
    <name type="scientific">Dermacentor silvarum</name>
    <name type="common">Tick</name>
    <dbReference type="NCBI Taxonomy" id="543639"/>
    <lineage>
        <taxon>Eukaryota</taxon>
        <taxon>Metazoa</taxon>
        <taxon>Ecdysozoa</taxon>
        <taxon>Arthropoda</taxon>
        <taxon>Chelicerata</taxon>
        <taxon>Arachnida</taxon>
        <taxon>Acari</taxon>
        <taxon>Parasitiformes</taxon>
        <taxon>Ixodida</taxon>
        <taxon>Ixodoidea</taxon>
        <taxon>Ixodidae</taxon>
        <taxon>Rhipicephalinae</taxon>
        <taxon>Dermacentor</taxon>
    </lineage>
</organism>
<evidence type="ECO:0000313" key="2">
    <source>
        <dbReference type="Proteomes" id="UP000821865"/>
    </source>
</evidence>
<gene>
    <name evidence="1" type="ORF">HPB49_020435</name>
</gene>
<keyword evidence="2" id="KW-1185">Reference proteome</keyword>
<protein>
    <submittedName>
        <fullName evidence="1">Uncharacterized protein</fullName>
    </submittedName>
</protein>
<name>A0ACB8C5J8_DERSI</name>
<accession>A0ACB8C5J8</accession>
<reference evidence="1" key="1">
    <citation type="submission" date="2020-05" db="EMBL/GenBank/DDBJ databases">
        <title>Large-scale comparative analyses of tick genomes elucidate their genetic diversity and vector capacities.</title>
        <authorList>
            <person name="Jia N."/>
            <person name="Wang J."/>
            <person name="Shi W."/>
            <person name="Du L."/>
            <person name="Sun Y."/>
            <person name="Zhan W."/>
            <person name="Jiang J."/>
            <person name="Wang Q."/>
            <person name="Zhang B."/>
            <person name="Ji P."/>
            <person name="Sakyi L.B."/>
            <person name="Cui X."/>
            <person name="Yuan T."/>
            <person name="Jiang B."/>
            <person name="Yang W."/>
            <person name="Lam T.T.-Y."/>
            <person name="Chang Q."/>
            <person name="Ding S."/>
            <person name="Wang X."/>
            <person name="Zhu J."/>
            <person name="Ruan X."/>
            <person name="Zhao L."/>
            <person name="Wei J."/>
            <person name="Que T."/>
            <person name="Du C."/>
            <person name="Cheng J."/>
            <person name="Dai P."/>
            <person name="Han X."/>
            <person name="Huang E."/>
            <person name="Gao Y."/>
            <person name="Liu J."/>
            <person name="Shao H."/>
            <person name="Ye R."/>
            <person name="Li L."/>
            <person name="Wei W."/>
            <person name="Wang X."/>
            <person name="Wang C."/>
            <person name="Yang T."/>
            <person name="Huo Q."/>
            <person name="Li W."/>
            <person name="Guo W."/>
            <person name="Chen H."/>
            <person name="Zhou L."/>
            <person name="Ni X."/>
            <person name="Tian J."/>
            <person name="Zhou Y."/>
            <person name="Sheng Y."/>
            <person name="Liu T."/>
            <person name="Pan Y."/>
            <person name="Xia L."/>
            <person name="Li J."/>
            <person name="Zhao F."/>
            <person name="Cao W."/>
        </authorList>
    </citation>
    <scope>NUCLEOTIDE SEQUENCE</scope>
    <source>
        <strain evidence="1">Dsil-2018</strain>
    </source>
</reference>
<comment type="caution">
    <text evidence="1">The sequence shown here is derived from an EMBL/GenBank/DDBJ whole genome shotgun (WGS) entry which is preliminary data.</text>
</comment>
<proteinExistence type="predicted"/>
<evidence type="ECO:0000313" key="1">
    <source>
        <dbReference type="EMBL" id="KAH7934016.1"/>
    </source>
</evidence>
<dbReference type="Proteomes" id="UP000821865">
    <property type="component" value="Chromosome 9"/>
</dbReference>
<sequence length="215" mass="23904">MSSGNLGREWKCRSGLSEGNSSSAGEESVPQSRGDHVLSNQSSLREDIPRGVRTRDITHWGSVSDGVGSGHELQIVRINEECIELDEVALKRILLDDRVKDKPVAVVSVAGAFRTGKSFLLGFFLRYLHNLGRSVWLGDPDAPLRGFQWRDGCDRHTTGILVWNEVFVYRSMESVRVVLLQVKTSKGQEIAVLLMDTQGCTTIIPRSRNRQPSSL</sequence>